<reference evidence="5" key="1">
    <citation type="submission" date="2022-07" db="EMBL/GenBank/DDBJ databases">
        <title>Draft genome sequence of Zalerion maritima ATCC 34329, a (micro)plastics degrading marine fungus.</title>
        <authorList>
            <person name="Paco A."/>
            <person name="Goncalves M.F.M."/>
            <person name="Rocha-Santos T.A.P."/>
            <person name="Alves A."/>
        </authorList>
    </citation>
    <scope>NUCLEOTIDE SEQUENCE</scope>
    <source>
        <strain evidence="5">ATCC 34329</strain>
    </source>
</reference>
<keyword evidence="2" id="KW-0813">Transport</keyword>
<dbReference type="FunFam" id="1.10.357.50:FF:000006">
    <property type="entry name" value="Exocyst complex component sec6"/>
    <property type="match status" value="1"/>
</dbReference>
<feature type="coiled-coil region" evidence="4">
    <location>
        <begin position="104"/>
        <end position="165"/>
    </location>
</feature>
<dbReference type="Gene3D" id="1.10.357.50">
    <property type="match status" value="1"/>
</dbReference>
<dbReference type="EMBL" id="JAKWBI020000004">
    <property type="protein sequence ID" value="KAJ2907118.1"/>
    <property type="molecule type" value="Genomic_DNA"/>
</dbReference>
<dbReference type="AlphaFoldDB" id="A0AAD5RYW7"/>
<dbReference type="Gene3D" id="1.10.357.70">
    <property type="entry name" value="Exocyst complex component Sec6, C-terminal domain"/>
    <property type="match status" value="1"/>
</dbReference>
<dbReference type="PANTHER" id="PTHR21292:SF1">
    <property type="entry name" value="EXOCYST COMPLEX COMPONENT 3"/>
    <property type="match status" value="1"/>
</dbReference>
<dbReference type="PANTHER" id="PTHR21292">
    <property type="entry name" value="EXOCYST COMPLEX COMPONENT SEC6-RELATED"/>
    <property type="match status" value="1"/>
</dbReference>
<keyword evidence="3" id="KW-0268">Exocytosis</keyword>
<evidence type="ECO:0000256" key="3">
    <source>
        <dbReference type="ARBA" id="ARBA00022483"/>
    </source>
</evidence>
<dbReference type="GO" id="GO:0000145">
    <property type="term" value="C:exocyst"/>
    <property type="evidence" value="ECO:0007669"/>
    <property type="project" value="InterPro"/>
</dbReference>
<protein>
    <submittedName>
        <fullName evidence="5">Exocyst complex component Sec6</fullName>
    </submittedName>
</protein>
<proteinExistence type="inferred from homology"/>
<evidence type="ECO:0000256" key="4">
    <source>
        <dbReference type="SAM" id="Coils"/>
    </source>
</evidence>
<dbReference type="GO" id="GO:0006887">
    <property type="term" value="P:exocytosis"/>
    <property type="evidence" value="ECO:0007669"/>
    <property type="project" value="UniProtKB-KW"/>
</dbReference>
<organism evidence="5 6">
    <name type="scientific">Zalerion maritima</name>
    <dbReference type="NCBI Taxonomy" id="339359"/>
    <lineage>
        <taxon>Eukaryota</taxon>
        <taxon>Fungi</taxon>
        <taxon>Dikarya</taxon>
        <taxon>Ascomycota</taxon>
        <taxon>Pezizomycotina</taxon>
        <taxon>Sordariomycetes</taxon>
        <taxon>Lulworthiomycetidae</taxon>
        <taxon>Lulworthiales</taxon>
        <taxon>Lulworthiaceae</taxon>
        <taxon>Zalerion</taxon>
    </lineage>
</organism>
<evidence type="ECO:0000256" key="1">
    <source>
        <dbReference type="ARBA" id="ARBA00009447"/>
    </source>
</evidence>
<evidence type="ECO:0000256" key="2">
    <source>
        <dbReference type="ARBA" id="ARBA00022448"/>
    </source>
</evidence>
<dbReference type="Proteomes" id="UP001201980">
    <property type="component" value="Unassembled WGS sequence"/>
</dbReference>
<sequence>MDGPIVQLEELLRHPDDLDKITGLKQEFARKKNAVDSQLRAGLREQLETTQSGMNGLVDGQRTLQAIKEEMMQIDKLCSESQVMIQDFANINLVSKAHHNFAAVEAMRRNLETFNERVQRLQQMLGEDDDDMVNMPNLLPVHYELTQLRNIRDDAMEQIQRADDTSLKQTLEEYFENLEGVIDWFDDHIGTIAMNLINLLINDNEGLVVRLAIIIEAEEKSDEKVLALQEALKDHKDMATRFQMITDGAKQVRGYKEKFLECIKAAAESNFREARGTFMEDPAKLEKSFKWYFNDLNAVKKGMVPLTPKKWKILKTYGNIYHTLMHDFLIEIVDDPETTSAHTLEIVGWPDKYYSKMKRLGFKQDELAPHVIDNREAELVREFRQRIIMFLDEWIENIFTQEKKDFLERTEETPNIDTDEYQYFRTRYLVDLWRMLREQIDVAGNSKRADVVEGVIDAMMVRLRSRQADWQKMLDDEASRYESTKPQLELTNITIMQDWLVATANDQIATIDDNEDRTGYLTEFRQRFEPLVTPQYMERADVELATLRDGYIDFSTWCMTRFATLILTVDFKSVMPELFTPKWYGSMAMKNMISTFDDYLIDYREMLHHSLVDIFTEIFANELLVRYLGGVHNKGAKFKRTDPFEEQMTSDIKLAFEYFDQLPNEDLKYGIRNEWRVIQNFLALLKADKEKVADVFEDFKANYWDLQIGWVEAVLRSRDDFERSMLNSVKARAAQMDVVRGGETIMGKVK</sequence>
<comment type="similarity">
    <text evidence="1">Belongs to the SEC6 family.</text>
</comment>
<evidence type="ECO:0000313" key="6">
    <source>
        <dbReference type="Proteomes" id="UP001201980"/>
    </source>
</evidence>
<name>A0AAD5RYW7_9PEZI</name>
<keyword evidence="4" id="KW-0175">Coiled coil</keyword>
<dbReference type="FunFam" id="1.10.357.70:FF:000005">
    <property type="entry name" value="Exocyst complex component Sec6"/>
    <property type="match status" value="1"/>
</dbReference>
<dbReference type="GO" id="GO:0000149">
    <property type="term" value="F:SNARE binding"/>
    <property type="evidence" value="ECO:0007669"/>
    <property type="project" value="TreeGrafter"/>
</dbReference>
<accession>A0AAD5RYW7</accession>
<comment type="caution">
    <text evidence="5">The sequence shown here is derived from an EMBL/GenBank/DDBJ whole genome shotgun (WGS) entry which is preliminary data.</text>
</comment>
<dbReference type="InterPro" id="IPR042532">
    <property type="entry name" value="EXOC3/Sec6_C"/>
</dbReference>
<keyword evidence="6" id="KW-1185">Reference proteome</keyword>
<dbReference type="GO" id="GO:0051601">
    <property type="term" value="P:exocyst localization"/>
    <property type="evidence" value="ECO:0007669"/>
    <property type="project" value="TreeGrafter"/>
</dbReference>
<dbReference type="InterPro" id="IPR010326">
    <property type="entry name" value="EXOC3/Sec6"/>
</dbReference>
<dbReference type="Pfam" id="PF06046">
    <property type="entry name" value="Sec6"/>
    <property type="match status" value="1"/>
</dbReference>
<evidence type="ECO:0000313" key="5">
    <source>
        <dbReference type="EMBL" id="KAJ2907118.1"/>
    </source>
</evidence>
<gene>
    <name evidence="5" type="ORF">MKZ38_007633</name>
</gene>